<dbReference type="SUPFAM" id="SSF57850">
    <property type="entry name" value="RING/U-box"/>
    <property type="match status" value="1"/>
</dbReference>
<dbReference type="InterPro" id="IPR011016">
    <property type="entry name" value="Znf_RING-CH"/>
</dbReference>
<dbReference type="GO" id="GO:1990112">
    <property type="term" value="C:RQC complex"/>
    <property type="evidence" value="ECO:0007669"/>
    <property type="project" value="InterPro"/>
</dbReference>
<reference evidence="21 22" key="1">
    <citation type="submission" date="2024-04" db="EMBL/GenBank/DDBJ databases">
        <title>The reference genome of an endangered Asteraceae, Deinandra increscens subsp. villosa, native to the Central Coast of California.</title>
        <authorList>
            <person name="Guilliams M."/>
            <person name="Hasenstab-Lehman K."/>
            <person name="Meyer R."/>
            <person name="Mcevoy S."/>
        </authorList>
    </citation>
    <scope>NUCLEOTIDE SEQUENCE [LARGE SCALE GENOMIC DNA]</scope>
    <source>
        <tissue evidence="21">Leaf</tissue>
    </source>
</reference>
<feature type="transmembrane region" description="Helical" evidence="19">
    <location>
        <begin position="38"/>
        <end position="60"/>
    </location>
</feature>
<dbReference type="GO" id="GO:0072344">
    <property type="term" value="P:rescue of stalled ribosome"/>
    <property type="evidence" value="ECO:0007669"/>
    <property type="project" value="TreeGrafter"/>
</dbReference>
<comment type="pathway">
    <text evidence="4">Protein modification; protein ubiquitination.</text>
</comment>
<keyword evidence="9" id="KW-0808">Transferase</keyword>
<evidence type="ECO:0000256" key="12">
    <source>
        <dbReference type="ARBA" id="ARBA00022737"/>
    </source>
</evidence>
<evidence type="ECO:0000256" key="7">
    <source>
        <dbReference type="ARBA" id="ARBA00017157"/>
    </source>
</evidence>
<dbReference type="Proteomes" id="UP001408789">
    <property type="component" value="Unassembled WGS sequence"/>
</dbReference>
<dbReference type="InterPro" id="IPR016024">
    <property type="entry name" value="ARM-type_fold"/>
</dbReference>
<evidence type="ECO:0000256" key="10">
    <source>
        <dbReference type="ARBA" id="ARBA00022692"/>
    </source>
</evidence>
<dbReference type="PROSITE" id="PS50089">
    <property type="entry name" value="ZF_RING_2"/>
    <property type="match status" value="1"/>
</dbReference>
<dbReference type="InterPro" id="IPR054477">
    <property type="entry name" value="LTN1_E3_ligase_6th"/>
</dbReference>
<evidence type="ECO:0000256" key="16">
    <source>
        <dbReference type="ARBA" id="ARBA00022989"/>
    </source>
</evidence>
<keyword evidence="13 18" id="KW-0863">Zinc-finger</keyword>
<feature type="transmembrane region" description="Helical" evidence="19">
    <location>
        <begin position="177"/>
        <end position="199"/>
    </location>
</feature>
<dbReference type="InterPro" id="IPR054476">
    <property type="entry name" value="Ltn1_N"/>
</dbReference>
<dbReference type="GO" id="GO:1902600">
    <property type="term" value="P:proton transmembrane transport"/>
    <property type="evidence" value="ECO:0007669"/>
    <property type="project" value="InterPro"/>
</dbReference>
<evidence type="ECO:0000256" key="8">
    <source>
        <dbReference type="ARBA" id="ARBA00022490"/>
    </source>
</evidence>
<dbReference type="InterPro" id="IPR057290">
    <property type="entry name" value="CHX17_C"/>
</dbReference>
<dbReference type="InterPro" id="IPR011989">
    <property type="entry name" value="ARM-like"/>
</dbReference>
<keyword evidence="11" id="KW-0479">Metal-binding</keyword>
<evidence type="ECO:0000256" key="15">
    <source>
        <dbReference type="ARBA" id="ARBA00022833"/>
    </source>
</evidence>
<evidence type="ECO:0000256" key="18">
    <source>
        <dbReference type="PROSITE-ProRule" id="PRU00175"/>
    </source>
</evidence>
<dbReference type="EMBL" id="JBCNJP010000025">
    <property type="protein sequence ID" value="KAK9054852.1"/>
    <property type="molecule type" value="Genomic_DNA"/>
</dbReference>
<comment type="subcellular location">
    <subcellularLocation>
        <location evidence="3">Cytoplasm</location>
        <location evidence="3">Cytosol</location>
    </subcellularLocation>
    <subcellularLocation>
        <location evidence="2">Membrane</location>
        <topology evidence="2">Multi-pass membrane protein</topology>
    </subcellularLocation>
</comment>
<dbReference type="InterPro" id="IPR001841">
    <property type="entry name" value="Znf_RING"/>
</dbReference>
<dbReference type="Pfam" id="PF23009">
    <property type="entry name" value="UBC_like"/>
    <property type="match status" value="1"/>
</dbReference>
<dbReference type="CDD" id="cd16491">
    <property type="entry name" value="RING-CH-C4HC3_LTN1"/>
    <property type="match status" value="1"/>
</dbReference>
<evidence type="ECO:0000256" key="11">
    <source>
        <dbReference type="ARBA" id="ARBA00022723"/>
    </source>
</evidence>
<keyword evidence="15" id="KW-0862">Zinc</keyword>
<evidence type="ECO:0000256" key="2">
    <source>
        <dbReference type="ARBA" id="ARBA00004141"/>
    </source>
</evidence>
<dbReference type="SMART" id="SM00744">
    <property type="entry name" value="RINGv"/>
    <property type="match status" value="1"/>
</dbReference>
<dbReference type="Gene3D" id="1.20.1530.20">
    <property type="match status" value="1"/>
</dbReference>
<dbReference type="Pfam" id="PF23256">
    <property type="entry name" value="CHX17_2nd"/>
    <property type="match status" value="1"/>
</dbReference>
<organism evidence="21 22">
    <name type="scientific">Deinandra increscens subsp. villosa</name>
    <dbReference type="NCBI Taxonomy" id="3103831"/>
    <lineage>
        <taxon>Eukaryota</taxon>
        <taxon>Viridiplantae</taxon>
        <taxon>Streptophyta</taxon>
        <taxon>Embryophyta</taxon>
        <taxon>Tracheophyta</taxon>
        <taxon>Spermatophyta</taxon>
        <taxon>Magnoliopsida</taxon>
        <taxon>eudicotyledons</taxon>
        <taxon>Gunneridae</taxon>
        <taxon>Pentapetalae</taxon>
        <taxon>asterids</taxon>
        <taxon>campanulids</taxon>
        <taxon>Asterales</taxon>
        <taxon>Asteraceae</taxon>
        <taxon>Asteroideae</taxon>
        <taxon>Heliantheae alliance</taxon>
        <taxon>Madieae</taxon>
        <taxon>Madiinae</taxon>
        <taxon>Deinandra</taxon>
    </lineage>
</organism>
<dbReference type="GO" id="GO:0061630">
    <property type="term" value="F:ubiquitin protein ligase activity"/>
    <property type="evidence" value="ECO:0007669"/>
    <property type="project" value="UniProtKB-EC"/>
</dbReference>
<dbReference type="GO" id="GO:1990116">
    <property type="term" value="P:ribosome-associated ubiquitin-dependent protein catabolic process"/>
    <property type="evidence" value="ECO:0007669"/>
    <property type="project" value="InterPro"/>
</dbReference>
<dbReference type="PANTHER" id="PTHR12389:SF0">
    <property type="entry name" value="E3 UBIQUITIN-PROTEIN LIGASE LISTERIN"/>
    <property type="match status" value="1"/>
</dbReference>
<name>A0AAP0GNI1_9ASTR</name>
<dbReference type="EC" id="2.3.2.27" evidence="6"/>
<evidence type="ECO:0000256" key="6">
    <source>
        <dbReference type="ARBA" id="ARBA00012483"/>
    </source>
</evidence>
<evidence type="ECO:0000256" key="19">
    <source>
        <dbReference type="SAM" id="Phobius"/>
    </source>
</evidence>
<dbReference type="FunFam" id="3.30.40.10:FF:000038">
    <property type="entry name" value="E3 ubiquitin-protein ligase listerin"/>
    <property type="match status" value="1"/>
</dbReference>
<comment type="similarity">
    <text evidence="5">Belongs to the LTN1 family.</text>
</comment>
<keyword evidence="8" id="KW-0963">Cytoplasm</keyword>
<gene>
    <name evidence="21" type="ORF">SSX86_025931</name>
</gene>
<dbReference type="InterPro" id="IPR057291">
    <property type="entry name" value="CHX17_2nd"/>
</dbReference>
<keyword evidence="17 19" id="KW-0472">Membrane</keyword>
<evidence type="ECO:0000256" key="13">
    <source>
        <dbReference type="ARBA" id="ARBA00022771"/>
    </source>
</evidence>
<dbReference type="GO" id="GO:0008270">
    <property type="term" value="F:zinc ion binding"/>
    <property type="evidence" value="ECO:0007669"/>
    <property type="project" value="UniProtKB-KW"/>
</dbReference>
<feature type="transmembrane region" description="Helical" evidence="19">
    <location>
        <begin position="211"/>
        <end position="227"/>
    </location>
</feature>
<dbReference type="InterPro" id="IPR039804">
    <property type="entry name" value="RING-CH-C4HC3_LTN1"/>
</dbReference>
<dbReference type="InterPro" id="IPR039795">
    <property type="entry name" value="LTN1/Rkr1"/>
</dbReference>
<proteinExistence type="inferred from homology"/>
<evidence type="ECO:0000259" key="20">
    <source>
        <dbReference type="PROSITE" id="PS50089"/>
    </source>
</evidence>
<protein>
    <recommendedName>
        <fullName evidence="7">E3 ubiquitin-protein ligase listerin</fullName>
        <ecNumber evidence="6">2.3.2.27</ecNumber>
    </recommendedName>
</protein>
<evidence type="ECO:0000256" key="17">
    <source>
        <dbReference type="ARBA" id="ARBA00023136"/>
    </source>
</evidence>
<keyword evidence="22" id="KW-1185">Reference proteome</keyword>
<evidence type="ECO:0000256" key="14">
    <source>
        <dbReference type="ARBA" id="ARBA00022786"/>
    </source>
</evidence>
<dbReference type="Pfam" id="PF13639">
    <property type="entry name" value="zf-RING_2"/>
    <property type="match status" value="1"/>
</dbReference>
<dbReference type="GO" id="GO:0016020">
    <property type="term" value="C:membrane"/>
    <property type="evidence" value="ECO:0007669"/>
    <property type="project" value="UniProtKB-SubCell"/>
</dbReference>
<sequence length="2542" mass="285034">MSRLPAIVSSKGYVPGVNEPEQMICQYLHMTNSMGCSWLILDTVANFGYMLHVFVVGVQIDSAILKSVHRHMVLMGCMSFLVPYAVCVICLMPLPKLVDLDEITLHTIPFVVAVTSMTTFPAVTSTLSDLNLLNSDLGRLSCSTALVTDFCSWITALALNTIGVALERQEWKPLKNVLFIVCFLISICYVLRPFVLWMAKRIPEGHDIKETQFLVVIGTVFLCGFLTECLGQNASFGGFTLGICVPDGPPFGSAIVNRVDWVATTILVPAKFAICAFKVNLESLGGDRVFAALITEAFITIAYLAKFTSNFLLAIHFSVPLQDAFHFSMVMCTKGIIDVSAFSLIRSNEVVTDQAYSLLILNMLLVTGSTRLILWHFYDPSTRYRTYKRNSILECEPGDFFRMVVCIHNEDNVSSIINLLEASNPTRYQRIEVITMNLHPLEGRASAILIPISEVEKIPSAQNRVVQTAKAFYYFMERNHSSVIVEHLIAMAPYGSMHEDVVTIAINKCANIVIVPFHKRWAIDGSIDATFPGIRSVNLKIMEKAPCSIGVLLDRGQIGGPNSVLTKQTKVFRITQLFLGGADDREALAYSSRMAQRHHISLLLVVLKLNHIDAEMAPEMHETRMDREIIDRFRMECKGRDVYVQEEVAKDAVETVHLLRGMEKGCDLFIVGRDHGYAYSQLTYGLSEWSQCPELGRIGDLLATSEFKFSVLVVQQLPMERIESGRVSSSHFVNDLAASLLPSGATAVGFGGYVGSSRLDTSIPTASDASSLLDIDGELAQNLKRLSRKDPTTKLKALTTLSTLLKEKSAKDVSPIIPQWAFEYKKLLQDYNREVRRATHATMATLVSTVGRDLAPHLKSLMGPWWFSQFDPVHEVSQAAKRSLQAAFPAQEKRLDALMLCTDEVFMYLEENLKLTPQSMSDKAVALDELQEMHQQVISASLLALATLIDILINGKHGLENSSSEQKHALKARSAAISHAEKLLYDHKCLDFLKSPSSAIRSAAYSLVGSCVKNISHTPSEANIKTLAPAILGAFQEKVPTCHASMWEAVLMFSRKFPESWTIVNVHKTFLSKFWIFLRNGCFGSQQVSYPALVLFLDCIPAKAITVDKFFLEFFQNFWAGKIHSYSSNADQLAFFQSYRECFLWVLQNAERYCDGVDAVHQFRRTIVNEVLLKTIWRDYLLMPSSEENMKKSDGKYQVGHVQELGKCIIEILSGIFSLESNLLSVFCLAFEENCLDSFQPSENIENCVDVDKVIRFLLLVDLHAVHKGDSWPLSYLVGPVISKTFKLTQRIDSSNAVKFMVVAASTFGPRMFVQEIVQEQNESTCQSEANRNLSLEQFLQHFNEIFVSWCLQTDSSSTSARLDLLFALLDDECFSEQCNSIISHAVSKHDSNYTCILALIMEKTREECIKRKIHLDLSHHELLDSTALSVTRSLPPFGSSDAQFVCAALGGKTEEDQTYLLSDNTAIFIFEEIFQKLQSFIATSNFTWVKGANTELSKAKEHINIKGCESSTSVLEMANFAMEVLNGSFYRLVNLAENSSLLPRVLAALFVIDWEHSTSVVFYEGLDDEAHVEVMDRYNFCKSVHTFRRKIDKLLKTLSTDYRSTLGSTLVQAIRCVVFNEDKLDIDKVTSLGCLCFLDVVDNICQSQVEEQTLLDQLLNKGDSWPLWVTFEVKDGKRSATLMMENNSSDASENYRVAAFVDKLISKVGIARVIAGSISSEEVTCHSNLDFSRAWLASEMLCTWKWEGGTALTSFLPSFIQYTRTQASFPTSDSLLDSVVNILIDGAFIQGVSSELSCLSIYPAPHDELVSIEHVYLRALMSTFHTLFEDNIWGRSEALGIFNLLLDRLFVGEAVNSNCLKILVVVMSVLVGPLFGDDIHDSSEKNGIHNVIEGWLQRTLTFPPLNTWLSGEDMEDWFHLVVSCYPLRKMQQFRPQRYITQVEHGLLLELLRKQRLGSTVTLNKLPVVQSLLSKLTVVVVGYCWTDFSQDDWDFVLYKSRYWIESTVVLVEEVAESVNETITNGPTSDILENLQHTVVDLDFSSLELATNALIAFSMFCRLVAQNTVVNENDYDQNPLRSDKLDLTKDKILQGILRLLFSTGAAEAIAGSYSSMASSVIASSRLSVCYFWELVSSSAVESSSHARERAIKSFDIWGLSKGAVSSLYAILFSSKPIPYMQYAAYVILSSEPVADLAFITQETEIDDKELDLSLETKIQLRVEISIFLEKSPFEIMELDLIDQDRVHFFVAWSLLISHLLSLPPSPTKEKLVQYIKDSSSNSMILDLIFQHIPLELCTEKKFSQFPTGISEAAARAVTDNSVLFAVESLWPLGPDGMASFAGAIYGLMLRTLPAYVRDWFNDIHDRTTSSAIEFFTRTCCSPHLIKNELSQIKKADLRDENFSVSVSKSANEVVATYTKEESSMDLVVRLPSSYSLRPVDVECTRSLGISEVKQRKWLLSMISFVRNQNGGLAEAIRIWKNNFDKEFEGVEECPICYSVIHTSNQSVPRLACRTCKHKFHKACLFKWFSTSNKSNCPLCQSLF</sequence>
<dbReference type="GO" id="GO:0015297">
    <property type="term" value="F:antiporter activity"/>
    <property type="evidence" value="ECO:0007669"/>
    <property type="project" value="InterPro"/>
</dbReference>
<keyword evidence="14" id="KW-0833">Ubl conjugation pathway</keyword>
<evidence type="ECO:0000256" key="5">
    <source>
        <dbReference type="ARBA" id="ARBA00007997"/>
    </source>
</evidence>
<evidence type="ECO:0000256" key="9">
    <source>
        <dbReference type="ARBA" id="ARBA00022679"/>
    </source>
</evidence>
<dbReference type="Gene3D" id="3.30.40.10">
    <property type="entry name" value="Zinc/RING finger domain, C3HC4 (zinc finger)"/>
    <property type="match status" value="1"/>
</dbReference>
<dbReference type="PANTHER" id="PTHR12389">
    <property type="entry name" value="ZINC FINGER PROTEIN 294"/>
    <property type="match status" value="1"/>
</dbReference>
<feature type="transmembrane region" description="Helical" evidence="19">
    <location>
        <begin position="106"/>
        <end position="128"/>
    </location>
</feature>
<evidence type="ECO:0000313" key="21">
    <source>
        <dbReference type="EMBL" id="KAK9054852.1"/>
    </source>
</evidence>
<dbReference type="Pfam" id="PF00999">
    <property type="entry name" value="Na_H_Exchanger"/>
    <property type="match status" value="1"/>
</dbReference>
<comment type="caution">
    <text evidence="21">The sequence shown here is derived from an EMBL/GenBank/DDBJ whole genome shotgun (WGS) entry which is preliminary data.</text>
</comment>
<accession>A0AAP0GNI1</accession>
<feature type="transmembrane region" description="Helical" evidence="19">
    <location>
        <begin position="140"/>
        <end position="165"/>
    </location>
</feature>
<dbReference type="Gene3D" id="1.25.10.10">
    <property type="entry name" value="Leucine-rich Repeat Variant"/>
    <property type="match status" value="1"/>
</dbReference>
<dbReference type="InterPro" id="IPR013083">
    <property type="entry name" value="Znf_RING/FYVE/PHD"/>
</dbReference>
<dbReference type="GO" id="GO:0043023">
    <property type="term" value="F:ribosomal large subunit binding"/>
    <property type="evidence" value="ECO:0007669"/>
    <property type="project" value="TreeGrafter"/>
</dbReference>
<feature type="domain" description="RING-type" evidence="20">
    <location>
        <begin position="2492"/>
        <end position="2539"/>
    </location>
</feature>
<dbReference type="Pfam" id="PF22999">
    <property type="entry name" value="LTN1_E3_ligase_6th"/>
    <property type="match status" value="1"/>
</dbReference>
<dbReference type="SUPFAM" id="SSF48371">
    <property type="entry name" value="ARM repeat"/>
    <property type="match status" value="1"/>
</dbReference>
<dbReference type="GO" id="GO:0005829">
    <property type="term" value="C:cytosol"/>
    <property type="evidence" value="ECO:0007669"/>
    <property type="project" value="UniProtKB-SubCell"/>
</dbReference>
<dbReference type="SMART" id="SM00184">
    <property type="entry name" value="RING"/>
    <property type="match status" value="1"/>
</dbReference>
<comment type="catalytic activity">
    <reaction evidence="1">
        <text>S-ubiquitinyl-[E2 ubiquitin-conjugating enzyme]-L-cysteine + [acceptor protein]-L-lysine = [E2 ubiquitin-conjugating enzyme]-L-cysteine + N(6)-ubiquitinyl-[acceptor protein]-L-lysine.</text>
        <dbReference type="EC" id="2.3.2.27"/>
    </reaction>
</comment>
<dbReference type="Pfam" id="PF23259">
    <property type="entry name" value="CHX17_C"/>
    <property type="match status" value="1"/>
</dbReference>
<keyword evidence="16 19" id="KW-1133">Transmembrane helix</keyword>
<keyword evidence="10 19" id="KW-0812">Transmembrane</keyword>
<dbReference type="InterPro" id="IPR006153">
    <property type="entry name" value="Cation/H_exchanger_TM"/>
</dbReference>
<evidence type="ECO:0000256" key="3">
    <source>
        <dbReference type="ARBA" id="ARBA00004514"/>
    </source>
</evidence>
<dbReference type="InterPro" id="IPR054478">
    <property type="entry name" value="LTN1_UBC"/>
</dbReference>
<keyword evidence="12" id="KW-0677">Repeat</keyword>
<dbReference type="Pfam" id="PF22958">
    <property type="entry name" value="Ltn1_1st"/>
    <property type="match status" value="1"/>
</dbReference>
<evidence type="ECO:0000256" key="1">
    <source>
        <dbReference type="ARBA" id="ARBA00000900"/>
    </source>
</evidence>
<feature type="transmembrane region" description="Helical" evidence="19">
    <location>
        <begin position="72"/>
        <end position="94"/>
    </location>
</feature>
<dbReference type="InterPro" id="IPR038770">
    <property type="entry name" value="Na+/solute_symporter_sf"/>
</dbReference>
<evidence type="ECO:0000256" key="4">
    <source>
        <dbReference type="ARBA" id="ARBA00004906"/>
    </source>
</evidence>
<evidence type="ECO:0000313" key="22">
    <source>
        <dbReference type="Proteomes" id="UP001408789"/>
    </source>
</evidence>